<feature type="compositionally biased region" description="Basic residues" evidence="1">
    <location>
        <begin position="1"/>
        <end position="11"/>
    </location>
</feature>
<name>A0A8H4Q8C4_9HYPO</name>
<protein>
    <submittedName>
        <fullName evidence="2">Uncharacterized protein</fullName>
    </submittedName>
</protein>
<sequence length="95" mass="10607">MCGLAKHKIKTPPHTSLVPSSPVTHTAFFPPLLLLSCLISGRDSNHCYFNQSVLLLFDSQAPSQREEEDATNLTAFGLLKGTRFRHGSRCRLLRQ</sequence>
<proteinExistence type="predicted"/>
<dbReference type="AlphaFoldDB" id="A0A8H4Q8C4"/>
<organism evidence="2 3">
    <name type="scientific">Ophiocordyceps camponoti-floridani</name>
    <dbReference type="NCBI Taxonomy" id="2030778"/>
    <lineage>
        <taxon>Eukaryota</taxon>
        <taxon>Fungi</taxon>
        <taxon>Dikarya</taxon>
        <taxon>Ascomycota</taxon>
        <taxon>Pezizomycotina</taxon>
        <taxon>Sordariomycetes</taxon>
        <taxon>Hypocreomycetidae</taxon>
        <taxon>Hypocreales</taxon>
        <taxon>Ophiocordycipitaceae</taxon>
        <taxon>Ophiocordyceps</taxon>
    </lineage>
</organism>
<evidence type="ECO:0000313" key="2">
    <source>
        <dbReference type="EMBL" id="KAF4589628.1"/>
    </source>
</evidence>
<feature type="region of interest" description="Disordered" evidence="1">
    <location>
        <begin position="1"/>
        <end position="20"/>
    </location>
</feature>
<gene>
    <name evidence="2" type="ORF">GQ602_003517</name>
</gene>
<keyword evidence="3" id="KW-1185">Reference proteome</keyword>
<accession>A0A8H4Q8C4</accession>
<evidence type="ECO:0000256" key="1">
    <source>
        <dbReference type="SAM" id="MobiDB-lite"/>
    </source>
</evidence>
<dbReference type="Proteomes" id="UP000562929">
    <property type="component" value="Unassembled WGS sequence"/>
</dbReference>
<comment type="caution">
    <text evidence="2">The sequence shown here is derived from an EMBL/GenBank/DDBJ whole genome shotgun (WGS) entry which is preliminary data.</text>
</comment>
<dbReference type="EMBL" id="JAACLJ010000003">
    <property type="protein sequence ID" value="KAF4589628.1"/>
    <property type="molecule type" value="Genomic_DNA"/>
</dbReference>
<reference evidence="2 3" key="1">
    <citation type="journal article" date="2020" name="G3 (Bethesda)">
        <title>Genetic Underpinnings of Host Manipulation by Ophiocordyceps as Revealed by Comparative Transcriptomics.</title>
        <authorList>
            <person name="Will I."/>
            <person name="Das B."/>
            <person name="Trinh T."/>
            <person name="Brachmann A."/>
            <person name="Ohm R.A."/>
            <person name="de Bekker C."/>
        </authorList>
    </citation>
    <scope>NUCLEOTIDE SEQUENCE [LARGE SCALE GENOMIC DNA]</scope>
    <source>
        <strain evidence="2 3">EC05</strain>
    </source>
</reference>
<evidence type="ECO:0000313" key="3">
    <source>
        <dbReference type="Proteomes" id="UP000562929"/>
    </source>
</evidence>